<sequence length="60" mass="6685">MNYIGKHSQNLLLLIVGATFFLNLFIKEGLAKGIIGGISFLLVLIVVLCGRKYYKQKLSN</sequence>
<dbReference type="EMBL" id="CP033464">
    <property type="protein sequence ID" value="QDX93912.1"/>
    <property type="molecule type" value="Genomic_DNA"/>
</dbReference>
<proteinExistence type="predicted"/>
<dbReference type="AlphaFoldDB" id="A0A518VA90"/>
<evidence type="ECO:0000256" key="1">
    <source>
        <dbReference type="SAM" id="Phobius"/>
    </source>
</evidence>
<reference evidence="2 3" key="1">
    <citation type="submission" date="2018-11" db="EMBL/GenBank/DDBJ databases">
        <title>Phylogenetic determinants of toxin gene distribution in genomes of Brevibacillus laterosporus.</title>
        <authorList>
            <person name="Glare T.R."/>
            <person name="Durrant A."/>
            <person name="Berry C."/>
            <person name="Palma L."/>
            <person name="Ormskirk M."/>
            <person name="Cox M.O."/>
        </authorList>
    </citation>
    <scope>NUCLEOTIDE SEQUENCE [LARGE SCALE GENOMIC DNA]</scope>
    <source>
        <strain evidence="2 3">1821L</strain>
    </source>
</reference>
<gene>
    <name evidence="2" type="ORF">EEL30_17375</name>
</gene>
<feature type="transmembrane region" description="Helical" evidence="1">
    <location>
        <begin position="32"/>
        <end position="50"/>
    </location>
</feature>
<keyword evidence="1" id="KW-1133">Transmembrane helix</keyword>
<accession>A0A518VA90</accession>
<keyword evidence="1" id="KW-0472">Membrane</keyword>
<name>A0A518VA90_BRELA</name>
<evidence type="ECO:0000313" key="3">
    <source>
        <dbReference type="Proteomes" id="UP000319432"/>
    </source>
</evidence>
<feature type="transmembrane region" description="Helical" evidence="1">
    <location>
        <begin position="7"/>
        <end position="26"/>
    </location>
</feature>
<evidence type="ECO:0000313" key="2">
    <source>
        <dbReference type="EMBL" id="QDX93912.1"/>
    </source>
</evidence>
<organism evidence="2 3">
    <name type="scientific">Brevibacillus laterosporus</name>
    <name type="common">Bacillus laterosporus</name>
    <dbReference type="NCBI Taxonomy" id="1465"/>
    <lineage>
        <taxon>Bacteria</taxon>
        <taxon>Bacillati</taxon>
        <taxon>Bacillota</taxon>
        <taxon>Bacilli</taxon>
        <taxon>Bacillales</taxon>
        <taxon>Paenibacillaceae</taxon>
        <taxon>Brevibacillus</taxon>
    </lineage>
</organism>
<dbReference type="Proteomes" id="UP000319432">
    <property type="component" value="Chromosome"/>
</dbReference>
<protein>
    <submittedName>
        <fullName evidence="2">Uncharacterized protein</fullName>
    </submittedName>
</protein>
<keyword evidence="1" id="KW-0812">Transmembrane</keyword>
<keyword evidence="3" id="KW-1185">Reference proteome</keyword>